<dbReference type="GO" id="GO:0045252">
    <property type="term" value="C:oxoglutarate dehydrogenase complex"/>
    <property type="evidence" value="ECO:0007669"/>
    <property type="project" value="TreeGrafter"/>
</dbReference>
<proteinExistence type="inferred from homology"/>
<dbReference type="InterPro" id="IPR029061">
    <property type="entry name" value="THDP-binding"/>
</dbReference>
<protein>
    <recommendedName>
        <fullName evidence="6">2-oxoglutarate dehydrogenase E1 component</fullName>
        <ecNumber evidence="6">1.2.4.2</ecNumber>
    </recommendedName>
    <alternativeName>
        <fullName evidence="6">Alpha-ketoglutarate dehydrogenase</fullName>
    </alternativeName>
</protein>
<dbReference type="InterPro" id="IPR042179">
    <property type="entry name" value="KGD_C_sf"/>
</dbReference>
<comment type="subunit">
    <text evidence="6">Homodimer. Part of the 2-oxoglutarate dehydrogenase (OGDH) complex composed of E1 (2-oxoglutarate dehydrogenase), E2 (dihydrolipoamide succinyltransferase) and E3 (dihydrolipoamide dehydrogenase); the complex contains multiple copies of the three enzymatic components (E1, E2 and E3).</text>
</comment>
<dbReference type="NCBIfam" id="NF006914">
    <property type="entry name" value="PRK09404.1"/>
    <property type="match status" value="1"/>
</dbReference>
<comment type="caution">
    <text evidence="8">The sequence shown here is derived from an EMBL/GenBank/DDBJ whole genome shotgun (WGS) entry which is preliminary data.</text>
</comment>
<reference evidence="8" key="1">
    <citation type="submission" date="2021-11" db="EMBL/GenBank/DDBJ databases">
        <authorList>
            <person name="Bulgarelli D."/>
        </authorList>
    </citation>
    <scope>NUCLEOTIDE SEQUENCE</scope>
    <source>
        <strain evidence="8">Bi133</strain>
    </source>
</reference>
<dbReference type="PIRSF" id="PIRSF000157">
    <property type="entry name" value="Oxoglu_dh_E1"/>
    <property type="match status" value="1"/>
</dbReference>
<evidence type="ECO:0000259" key="7">
    <source>
        <dbReference type="SMART" id="SM00861"/>
    </source>
</evidence>
<dbReference type="EMBL" id="CAKKMG010000017">
    <property type="protein sequence ID" value="CAH0196401.1"/>
    <property type="molecule type" value="Genomic_DNA"/>
</dbReference>
<evidence type="ECO:0000256" key="2">
    <source>
        <dbReference type="ARBA" id="ARBA00023002"/>
    </source>
</evidence>
<dbReference type="NCBIfam" id="TIGR00239">
    <property type="entry name" value="2oxo_dh_E1"/>
    <property type="match status" value="1"/>
</dbReference>
<dbReference type="EC" id="1.2.4.2" evidence="6"/>
<comment type="function">
    <text evidence="6">E1 component of the 2-oxoglutarate dehydrogenase (OGDH) complex which catalyzes the decarboxylation of 2-oxoglutarate, the first step in the conversion of 2-oxoglutarate to succinyl-CoA and CO(2).</text>
</comment>
<comment type="catalytic activity">
    <reaction evidence="5 6">
        <text>N(6)-[(R)-lipoyl]-L-lysyl-[protein] + 2-oxoglutarate + H(+) = N(6)-[(R)-S(8)-succinyldihydrolipoyl]-L-lysyl-[protein] + CO2</text>
        <dbReference type="Rhea" id="RHEA:12188"/>
        <dbReference type="Rhea" id="RHEA-COMP:10474"/>
        <dbReference type="Rhea" id="RHEA-COMP:20092"/>
        <dbReference type="ChEBI" id="CHEBI:15378"/>
        <dbReference type="ChEBI" id="CHEBI:16526"/>
        <dbReference type="ChEBI" id="CHEBI:16810"/>
        <dbReference type="ChEBI" id="CHEBI:83099"/>
        <dbReference type="ChEBI" id="CHEBI:83120"/>
        <dbReference type="EC" id="1.2.4.2"/>
    </reaction>
</comment>
<dbReference type="NCBIfam" id="NF008907">
    <property type="entry name" value="PRK12270.1"/>
    <property type="match status" value="1"/>
</dbReference>
<dbReference type="SMART" id="SM00861">
    <property type="entry name" value="Transket_pyr"/>
    <property type="match status" value="1"/>
</dbReference>
<organism evidence="8 9">
    <name type="scientific">Peribacillus simplex</name>
    <dbReference type="NCBI Taxonomy" id="1478"/>
    <lineage>
        <taxon>Bacteria</taxon>
        <taxon>Bacillati</taxon>
        <taxon>Bacillota</taxon>
        <taxon>Bacilli</taxon>
        <taxon>Bacillales</taxon>
        <taxon>Bacillaceae</taxon>
        <taxon>Peribacillus</taxon>
    </lineage>
</organism>
<dbReference type="Proteomes" id="UP000789326">
    <property type="component" value="Unassembled WGS sequence"/>
</dbReference>
<dbReference type="GO" id="GO:0004591">
    <property type="term" value="F:oxoglutarate dehydrogenase (succinyl-transferring) activity"/>
    <property type="evidence" value="ECO:0007669"/>
    <property type="project" value="UniProtKB-UniRule"/>
</dbReference>
<evidence type="ECO:0000256" key="5">
    <source>
        <dbReference type="ARBA" id="ARBA00051911"/>
    </source>
</evidence>
<dbReference type="InterPro" id="IPR001017">
    <property type="entry name" value="DH_E1"/>
</dbReference>
<evidence type="ECO:0000256" key="6">
    <source>
        <dbReference type="HAMAP-Rule" id="MF_01169"/>
    </source>
</evidence>
<dbReference type="GO" id="GO:0006099">
    <property type="term" value="P:tricarboxylic acid cycle"/>
    <property type="evidence" value="ECO:0007669"/>
    <property type="project" value="TreeGrafter"/>
</dbReference>
<dbReference type="GO" id="GO:0030976">
    <property type="term" value="F:thiamine pyrophosphate binding"/>
    <property type="evidence" value="ECO:0007669"/>
    <property type="project" value="UniProtKB-UniRule"/>
</dbReference>
<sequence>MFNLWIFRQKHVNITSENVLSFKILLFNNQSYLLYILYISYIWGKLEERNWGWIKRNEKNYEKNLGVYKMTINDSKVLDHWKAFSGPNLGYVMEQYDLFLANPEEVDPELKNFFEVAGPPSFDVSAETTTVSASTVQTGEVLPMKKIMSAVKLAENIRAYGHLAANIYPLKEEALDTEQIHFEKYGLTADDLRKIPADFICPESPEDVKDGYEAVQYLKQLYTKTIAFEFHHVNDLDEKQWLTDMVESGNMFPEVGKEKRELLLKRLNEVEGFEKFLHRTYVGQKRFSIEGLDAMVPILDEMISQTVQNGTGNVNIAMAHRGRLNVLAHVLGKPYEVIFSEFQHSPNKDLVPSEGSTGINNGWTGDVKYHLGLDKQITKANIQKARITLANNPSHLEVVGPIVEGYSRAAQEDRTEKGFPVQDISKSLAILIHGDAAFPGEGIVPETFNLSRLRGYQVGGAIHIIANNMIGFTTESEDSRSTLYASDLAKGFEVPIVHVNADDPEACMAAVNLANLYREKYNKDFLIDLIGYRRFGHNEMDEPLVTQPEMYALIHKHPTVKELYGKKLIESGEFTEAEVKAIAEQVDTRLADAYAKISGNKPEASKECNPPGIIEKGLPAIKTAVPKQELVTINEELVKWPEGFTPNKKLGKILSRRLDSFGPDGKIDWAHAETLAFASILSDGTPIRLTGQDSERGTFAQRNIMLHDSVNGKTYSPLHTLETAKASFAVHNSPLTETAVLAYEYGYNVFAPETLVLWEGQFGDFANTAQVIFDQFIAAGRAKWGQKSGLVMLLPHGYEGQGPEHSSARLERFLQLAAENNWTVANLSSAAQYFHILRRQAKILDQEQVRPLVIMTPKSMLRNQVMASTTEEFSEGAFESFVETKALGKKPKSVERIVFASGKLAVELREKAATEKNTDWLQIISIEEIYPFPFTGVQEALKKYTNLKEIFWAQEEPKNMGAWTFVEPRLNAAAPGNLSVTYIGRKRRSSPAEGDPLVHKNEQQRIMTQAITRNNEGEK</sequence>
<accession>A0A9W4PDL8</accession>
<feature type="domain" description="Transketolase-like pyrimidine-binding" evidence="7">
    <location>
        <begin position="667"/>
        <end position="863"/>
    </location>
</feature>
<dbReference type="InterPro" id="IPR031717">
    <property type="entry name" value="ODO-1/KGD_C"/>
</dbReference>
<dbReference type="FunFam" id="3.40.50.970:FF:000036">
    <property type="entry name" value="2-oxoglutarate dehydrogenase E1 component"/>
    <property type="match status" value="1"/>
</dbReference>
<keyword evidence="2 6" id="KW-0560">Oxidoreductase</keyword>
<name>A0A9W4PDL8_9BACI</name>
<dbReference type="Pfam" id="PF16870">
    <property type="entry name" value="OxoGdeHyase_C"/>
    <property type="match status" value="1"/>
</dbReference>
<dbReference type="SUPFAM" id="SSF52518">
    <property type="entry name" value="Thiamin diphosphate-binding fold (THDP-binding)"/>
    <property type="match status" value="2"/>
</dbReference>
<evidence type="ECO:0000256" key="1">
    <source>
        <dbReference type="ARBA" id="ARBA00001964"/>
    </source>
</evidence>
<dbReference type="InterPro" id="IPR023784">
    <property type="entry name" value="2oxoglutarate_DH_E1_bac"/>
</dbReference>
<dbReference type="PANTHER" id="PTHR23152:SF4">
    <property type="entry name" value="2-OXOADIPATE DEHYDROGENASE COMPLEX COMPONENT E1"/>
    <property type="match status" value="1"/>
</dbReference>
<dbReference type="Gene3D" id="3.40.50.12470">
    <property type="match status" value="1"/>
</dbReference>
<keyword evidence="3 6" id="KW-0786">Thiamine pyrophosphate</keyword>
<comment type="similarity">
    <text evidence="6">Belongs to the alpha-ketoglutarate dehydrogenase family.</text>
</comment>
<dbReference type="GO" id="GO:0005829">
    <property type="term" value="C:cytosol"/>
    <property type="evidence" value="ECO:0007669"/>
    <property type="project" value="TreeGrafter"/>
</dbReference>
<dbReference type="GO" id="GO:0006096">
    <property type="term" value="P:glycolytic process"/>
    <property type="evidence" value="ECO:0007669"/>
    <property type="project" value="UniProtKB-UniRule"/>
</dbReference>
<evidence type="ECO:0000256" key="4">
    <source>
        <dbReference type="ARBA" id="ARBA00023152"/>
    </source>
</evidence>
<dbReference type="Gene3D" id="3.40.50.970">
    <property type="match status" value="1"/>
</dbReference>
<dbReference type="AlphaFoldDB" id="A0A9W4PDL8"/>
<dbReference type="InterPro" id="IPR011603">
    <property type="entry name" value="2oxoglutarate_DH_E1"/>
</dbReference>
<dbReference type="Pfam" id="PF02779">
    <property type="entry name" value="Transket_pyr"/>
    <property type="match status" value="1"/>
</dbReference>
<evidence type="ECO:0000256" key="3">
    <source>
        <dbReference type="ARBA" id="ARBA00023052"/>
    </source>
</evidence>
<dbReference type="HAMAP" id="MF_01169">
    <property type="entry name" value="SucA_OdhA"/>
    <property type="match status" value="1"/>
</dbReference>
<dbReference type="Pfam" id="PF00676">
    <property type="entry name" value="E1_dh"/>
    <property type="match status" value="1"/>
</dbReference>
<dbReference type="Gene3D" id="3.40.50.11610">
    <property type="entry name" value="Multifunctional 2-oxoglutarate metabolism enzyme, C-terminal domain"/>
    <property type="match status" value="1"/>
</dbReference>
<dbReference type="CDD" id="cd02016">
    <property type="entry name" value="TPP_E1_OGDC_like"/>
    <property type="match status" value="1"/>
</dbReference>
<dbReference type="PANTHER" id="PTHR23152">
    <property type="entry name" value="2-OXOGLUTARATE DEHYDROGENASE"/>
    <property type="match status" value="1"/>
</dbReference>
<evidence type="ECO:0000313" key="8">
    <source>
        <dbReference type="EMBL" id="CAH0196401.1"/>
    </source>
</evidence>
<dbReference type="InterPro" id="IPR005475">
    <property type="entry name" value="Transketolase-like_Pyr-bd"/>
</dbReference>
<keyword evidence="4 6" id="KW-0324">Glycolysis</keyword>
<evidence type="ECO:0000313" key="9">
    <source>
        <dbReference type="Proteomes" id="UP000789326"/>
    </source>
</evidence>
<comment type="cofactor">
    <cofactor evidence="1 6">
        <name>thiamine diphosphate</name>
        <dbReference type="ChEBI" id="CHEBI:58937"/>
    </cofactor>
</comment>
<gene>
    <name evidence="6 8" type="primary">odhA</name>
    <name evidence="8" type="ORF">SRABI133_01811</name>
</gene>